<proteinExistence type="predicted"/>
<reference evidence="1" key="2">
    <citation type="submission" date="2021-04" db="EMBL/GenBank/DDBJ databases">
        <authorList>
            <person name="Gilroy R."/>
        </authorList>
    </citation>
    <scope>NUCLEOTIDE SEQUENCE</scope>
    <source>
        <strain evidence="1">811</strain>
    </source>
</reference>
<organism evidence="1 2">
    <name type="scientific">Candidatus Borkfalkia faecipullorum</name>
    <dbReference type="NCBI Taxonomy" id="2838510"/>
    <lineage>
        <taxon>Bacteria</taxon>
        <taxon>Bacillati</taxon>
        <taxon>Bacillota</taxon>
        <taxon>Clostridia</taxon>
        <taxon>Christensenellales</taxon>
        <taxon>Christensenellaceae</taxon>
        <taxon>Candidatus Borkfalkia</taxon>
    </lineage>
</organism>
<evidence type="ECO:0000313" key="2">
    <source>
        <dbReference type="Proteomes" id="UP000824204"/>
    </source>
</evidence>
<dbReference type="EMBL" id="DXFX01000098">
    <property type="protein sequence ID" value="HIX08299.1"/>
    <property type="molecule type" value="Genomic_DNA"/>
</dbReference>
<sequence>MKGCSNTGEIVGTTNVGQILALGGSYSTAQWVIENCTGTGTLSAATVRWDENGALI</sequence>
<evidence type="ECO:0000313" key="1">
    <source>
        <dbReference type="EMBL" id="HIX08299.1"/>
    </source>
</evidence>
<name>A0A9D1V928_9FIRM</name>
<reference evidence="1" key="1">
    <citation type="journal article" date="2021" name="PeerJ">
        <title>Extensive microbial diversity within the chicken gut microbiome revealed by metagenomics and culture.</title>
        <authorList>
            <person name="Gilroy R."/>
            <person name="Ravi A."/>
            <person name="Getino M."/>
            <person name="Pursley I."/>
            <person name="Horton D.L."/>
            <person name="Alikhan N.F."/>
            <person name="Baker D."/>
            <person name="Gharbi K."/>
            <person name="Hall N."/>
            <person name="Watson M."/>
            <person name="Adriaenssens E.M."/>
            <person name="Foster-Nyarko E."/>
            <person name="Jarju S."/>
            <person name="Secka A."/>
            <person name="Antonio M."/>
            <person name="Oren A."/>
            <person name="Chaudhuri R.R."/>
            <person name="La Ragione R."/>
            <person name="Hildebrand F."/>
            <person name="Pallen M.J."/>
        </authorList>
    </citation>
    <scope>NUCLEOTIDE SEQUENCE</scope>
    <source>
        <strain evidence="1">811</strain>
    </source>
</reference>
<accession>A0A9D1V928</accession>
<dbReference type="Proteomes" id="UP000824204">
    <property type="component" value="Unassembled WGS sequence"/>
</dbReference>
<dbReference type="AlphaFoldDB" id="A0A9D1V928"/>
<comment type="caution">
    <text evidence="1">The sequence shown here is derived from an EMBL/GenBank/DDBJ whole genome shotgun (WGS) entry which is preliminary data.</text>
</comment>
<gene>
    <name evidence="1" type="ORF">H9741_07510</name>
</gene>
<protein>
    <submittedName>
        <fullName evidence="1">Uncharacterized protein</fullName>
    </submittedName>
</protein>